<dbReference type="PATRIC" id="fig|70996.4.peg.4461"/>
<dbReference type="CDD" id="cd06533">
    <property type="entry name" value="Glyco_transf_WecG_TagA"/>
    <property type="match status" value="1"/>
</dbReference>
<keyword evidence="1" id="KW-0328">Glycosyltransferase</keyword>
<organism evidence="3 4">
    <name type="scientific">Herpetosiphon geysericola</name>
    <dbReference type="NCBI Taxonomy" id="70996"/>
    <lineage>
        <taxon>Bacteria</taxon>
        <taxon>Bacillati</taxon>
        <taxon>Chloroflexota</taxon>
        <taxon>Chloroflexia</taxon>
        <taxon>Herpetosiphonales</taxon>
        <taxon>Herpetosiphonaceae</taxon>
        <taxon>Herpetosiphon</taxon>
    </lineage>
</organism>
<evidence type="ECO:0000256" key="2">
    <source>
        <dbReference type="ARBA" id="ARBA00022679"/>
    </source>
</evidence>
<dbReference type="EMBL" id="LGKP01000015">
    <property type="protein sequence ID" value="KPL88891.1"/>
    <property type="molecule type" value="Genomic_DNA"/>
</dbReference>
<accession>A0A0P6Y7U8</accession>
<evidence type="ECO:0000313" key="4">
    <source>
        <dbReference type="Proteomes" id="UP000050277"/>
    </source>
</evidence>
<dbReference type="Pfam" id="PF03808">
    <property type="entry name" value="Glyco_tran_WecG"/>
    <property type="match status" value="1"/>
</dbReference>
<reference evidence="3 4" key="1">
    <citation type="submission" date="2015-07" db="EMBL/GenBank/DDBJ databases">
        <title>Whole genome sequence of Herpetosiphon geysericola DSM 7119.</title>
        <authorList>
            <person name="Hemp J."/>
            <person name="Ward L.M."/>
            <person name="Pace L.A."/>
            <person name="Fischer W.W."/>
        </authorList>
    </citation>
    <scope>NUCLEOTIDE SEQUENCE [LARGE SCALE GENOMIC DNA]</scope>
    <source>
        <strain evidence="3 4">DSM 7119</strain>
    </source>
</reference>
<dbReference type="RefSeq" id="WP_054534205.1">
    <property type="nucleotide sequence ID" value="NZ_LGKP01000015.1"/>
</dbReference>
<proteinExistence type="predicted"/>
<name>A0A0P6Y7U8_9CHLR</name>
<evidence type="ECO:0000256" key="1">
    <source>
        <dbReference type="ARBA" id="ARBA00022676"/>
    </source>
</evidence>
<keyword evidence="4" id="KW-1185">Reference proteome</keyword>
<dbReference type="OrthoDB" id="9771846at2"/>
<dbReference type="Proteomes" id="UP000050277">
    <property type="component" value="Unassembled WGS sequence"/>
</dbReference>
<comment type="caution">
    <text evidence="3">The sequence shown here is derived from an EMBL/GenBank/DDBJ whole genome shotgun (WGS) entry which is preliminary data.</text>
</comment>
<dbReference type="AlphaFoldDB" id="A0A0P6Y7U8"/>
<protein>
    <submittedName>
        <fullName evidence="3">Acetylglucosaminyldiphospho-UDP acetyl-beta-D-mannosaminyltransferase</fullName>
    </submittedName>
</protein>
<dbReference type="PANTHER" id="PTHR34136">
    <property type="match status" value="1"/>
</dbReference>
<evidence type="ECO:0000313" key="3">
    <source>
        <dbReference type="EMBL" id="KPL88891.1"/>
    </source>
</evidence>
<gene>
    <name evidence="3" type="ORF">SE18_09495</name>
</gene>
<dbReference type="STRING" id="70996.SE18_09495"/>
<dbReference type="GO" id="GO:0016758">
    <property type="term" value="F:hexosyltransferase activity"/>
    <property type="evidence" value="ECO:0007669"/>
    <property type="project" value="TreeGrafter"/>
</dbReference>
<keyword evidence="2 3" id="KW-0808">Transferase</keyword>
<dbReference type="InterPro" id="IPR004629">
    <property type="entry name" value="WecG_TagA_CpsF"/>
</dbReference>
<sequence length="255" mass="27892">MPSFQRPADVASIDVLGVRVDDVTMDETIDLIAAMLAAGGVHQIATVNPEFVMAAQNNVAFRATLAATSLSVPDGTGLLHAARWQGKQLRAKVTGIDLTERLAAESATRGWKIFLLGAADGVAAKAAAVLQARYPHCQIVGTWAGSPREPDQAAIAAEIRRTQPEIVLVAYGAPAQDLWIRRYGAELGIKLGIGVGGTFDDLAGLRPRAPQWMRKFGLEWLWRLIRHPQRWRRIFTAVVLFGWAAWREAQRIKRG</sequence>
<dbReference type="PANTHER" id="PTHR34136:SF1">
    <property type="entry name" value="UDP-N-ACETYL-D-MANNOSAMINURONIC ACID TRANSFERASE"/>
    <property type="match status" value="1"/>
</dbReference>
<dbReference type="NCBIfam" id="TIGR00696">
    <property type="entry name" value="wecG_tagA_cpsF"/>
    <property type="match status" value="1"/>
</dbReference>